<evidence type="ECO:0000313" key="3">
    <source>
        <dbReference type="Proteomes" id="UP001549146"/>
    </source>
</evidence>
<dbReference type="Proteomes" id="UP001549146">
    <property type="component" value="Unassembled WGS sequence"/>
</dbReference>
<dbReference type="RefSeq" id="WP_354510982.1">
    <property type="nucleotide sequence ID" value="NZ_JBEPMO010000035.1"/>
</dbReference>
<keyword evidence="1" id="KW-0732">Signal</keyword>
<feature type="signal peptide" evidence="1">
    <location>
        <begin position="1"/>
        <end position="19"/>
    </location>
</feature>
<dbReference type="PROSITE" id="PS51257">
    <property type="entry name" value="PROKAR_LIPOPROTEIN"/>
    <property type="match status" value="1"/>
</dbReference>
<protein>
    <recommendedName>
        <fullName evidence="4">Lipocalin-like domain-containing protein</fullName>
    </recommendedName>
</protein>
<sequence>MKKLIFASILGLASFGFVACSSDDDSSTPINTNPMVGDWKAVELSYSIPNGPSHTFPFSAITAGCDVDEIELRANNSADVEVENKVNEVCTEVHHVGTWNNEVISVEGLNDKQVVSVDANQLVLKYWMTYGTYGDLEVTVKYIRD</sequence>
<organism evidence="2 3">
    <name type="scientific">Moheibacter stercoris</name>
    <dbReference type="NCBI Taxonomy" id="1628251"/>
    <lineage>
        <taxon>Bacteria</taxon>
        <taxon>Pseudomonadati</taxon>
        <taxon>Bacteroidota</taxon>
        <taxon>Flavobacteriia</taxon>
        <taxon>Flavobacteriales</taxon>
        <taxon>Weeksellaceae</taxon>
        <taxon>Moheibacter</taxon>
    </lineage>
</organism>
<evidence type="ECO:0000256" key="1">
    <source>
        <dbReference type="SAM" id="SignalP"/>
    </source>
</evidence>
<keyword evidence="3" id="KW-1185">Reference proteome</keyword>
<gene>
    <name evidence="2" type="ORF">ABID46_002721</name>
</gene>
<comment type="caution">
    <text evidence="2">The sequence shown here is derived from an EMBL/GenBank/DDBJ whole genome shotgun (WGS) entry which is preliminary data.</text>
</comment>
<feature type="chain" id="PRO_5045453896" description="Lipocalin-like domain-containing protein" evidence="1">
    <location>
        <begin position="20"/>
        <end position="145"/>
    </location>
</feature>
<reference evidence="2 3" key="1">
    <citation type="submission" date="2024-06" db="EMBL/GenBank/DDBJ databases">
        <title>Genomic Encyclopedia of Type Strains, Phase IV (KMG-IV): sequencing the most valuable type-strain genomes for metagenomic binning, comparative biology and taxonomic classification.</title>
        <authorList>
            <person name="Goeker M."/>
        </authorList>
    </citation>
    <scope>NUCLEOTIDE SEQUENCE [LARGE SCALE GENOMIC DNA]</scope>
    <source>
        <strain evidence="2 3">DSM 29388</strain>
    </source>
</reference>
<proteinExistence type="predicted"/>
<accession>A0ABV2LX33</accession>
<evidence type="ECO:0008006" key="4">
    <source>
        <dbReference type="Google" id="ProtNLM"/>
    </source>
</evidence>
<evidence type="ECO:0000313" key="2">
    <source>
        <dbReference type="EMBL" id="MET3733125.1"/>
    </source>
</evidence>
<dbReference type="EMBL" id="JBEPMO010000035">
    <property type="protein sequence ID" value="MET3733125.1"/>
    <property type="molecule type" value="Genomic_DNA"/>
</dbReference>
<name>A0ABV2LX33_9FLAO</name>